<evidence type="ECO:0000313" key="15">
    <source>
        <dbReference type="Proteomes" id="UP000653343"/>
    </source>
</evidence>
<dbReference type="SMART" id="SM00388">
    <property type="entry name" value="HisKA"/>
    <property type="match status" value="1"/>
</dbReference>
<keyword evidence="6 11" id="KW-0812">Transmembrane</keyword>
<reference evidence="15" key="1">
    <citation type="journal article" date="2019" name="Int. J. Syst. Evol. Microbiol.">
        <title>The Global Catalogue of Microorganisms (GCM) 10K type strain sequencing project: providing services to taxonomists for standard genome sequencing and annotation.</title>
        <authorList>
            <consortium name="The Broad Institute Genomics Platform"/>
            <consortium name="The Broad Institute Genome Sequencing Center for Infectious Disease"/>
            <person name="Wu L."/>
            <person name="Ma J."/>
        </authorList>
    </citation>
    <scope>NUCLEOTIDE SEQUENCE [LARGE SCALE GENOMIC DNA]</scope>
    <source>
        <strain evidence="15">KCTC 23917</strain>
    </source>
</reference>
<evidence type="ECO:0000259" key="12">
    <source>
        <dbReference type="PROSITE" id="PS50109"/>
    </source>
</evidence>
<dbReference type="RefSeq" id="WP_189355941.1">
    <property type="nucleotide sequence ID" value="NZ_BMYU01000002.1"/>
</dbReference>
<keyword evidence="15" id="KW-1185">Reference proteome</keyword>
<comment type="catalytic activity">
    <reaction evidence="1">
        <text>ATP + protein L-histidine = ADP + protein N-phospho-L-histidine.</text>
        <dbReference type="EC" id="2.7.13.3"/>
    </reaction>
</comment>
<dbReference type="Pfam" id="PF00512">
    <property type="entry name" value="HisKA"/>
    <property type="match status" value="1"/>
</dbReference>
<dbReference type="InterPro" id="IPR036890">
    <property type="entry name" value="HATPase_C_sf"/>
</dbReference>
<evidence type="ECO:0000256" key="4">
    <source>
        <dbReference type="ARBA" id="ARBA00022553"/>
    </source>
</evidence>
<gene>
    <name evidence="14" type="ORF">GCM10010946_09870</name>
</gene>
<dbReference type="Gene3D" id="6.10.340.10">
    <property type="match status" value="1"/>
</dbReference>
<keyword evidence="5" id="KW-0808">Transferase</keyword>
<evidence type="ECO:0000256" key="3">
    <source>
        <dbReference type="ARBA" id="ARBA00012438"/>
    </source>
</evidence>
<dbReference type="PANTHER" id="PTHR45436:SF5">
    <property type="entry name" value="SENSOR HISTIDINE KINASE TRCS"/>
    <property type="match status" value="1"/>
</dbReference>
<organism evidence="14 15">
    <name type="scientific">Undibacterium squillarum</name>
    <dbReference type="NCBI Taxonomy" id="1131567"/>
    <lineage>
        <taxon>Bacteria</taxon>
        <taxon>Pseudomonadati</taxon>
        <taxon>Pseudomonadota</taxon>
        <taxon>Betaproteobacteria</taxon>
        <taxon>Burkholderiales</taxon>
        <taxon>Oxalobacteraceae</taxon>
        <taxon>Undibacterium</taxon>
    </lineage>
</organism>
<proteinExistence type="predicted"/>
<evidence type="ECO:0000256" key="1">
    <source>
        <dbReference type="ARBA" id="ARBA00000085"/>
    </source>
</evidence>
<keyword evidence="9" id="KW-0902">Two-component regulatory system</keyword>
<evidence type="ECO:0000259" key="13">
    <source>
        <dbReference type="PROSITE" id="PS50885"/>
    </source>
</evidence>
<dbReference type="EC" id="2.7.13.3" evidence="3"/>
<dbReference type="InterPro" id="IPR003661">
    <property type="entry name" value="HisK_dim/P_dom"/>
</dbReference>
<dbReference type="SMART" id="SM00304">
    <property type="entry name" value="HAMP"/>
    <property type="match status" value="1"/>
</dbReference>
<dbReference type="PROSITE" id="PS50885">
    <property type="entry name" value="HAMP"/>
    <property type="match status" value="1"/>
</dbReference>
<dbReference type="GO" id="GO:0016301">
    <property type="term" value="F:kinase activity"/>
    <property type="evidence" value="ECO:0007669"/>
    <property type="project" value="UniProtKB-KW"/>
</dbReference>
<dbReference type="PANTHER" id="PTHR45436">
    <property type="entry name" value="SENSOR HISTIDINE KINASE YKOH"/>
    <property type="match status" value="1"/>
</dbReference>
<keyword evidence="7 14" id="KW-0418">Kinase</keyword>
<dbReference type="InterPro" id="IPR004358">
    <property type="entry name" value="Sig_transdc_His_kin-like_C"/>
</dbReference>
<protein>
    <recommendedName>
        <fullName evidence="3">histidine kinase</fullName>
        <ecNumber evidence="3">2.7.13.3</ecNumber>
    </recommendedName>
</protein>
<feature type="domain" description="HAMP" evidence="13">
    <location>
        <begin position="193"/>
        <end position="246"/>
    </location>
</feature>
<dbReference type="InterPro" id="IPR003660">
    <property type="entry name" value="HAMP_dom"/>
</dbReference>
<dbReference type="SMART" id="SM00387">
    <property type="entry name" value="HATPase_c"/>
    <property type="match status" value="1"/>
</dbReference>
<dbReference type="SUPFAM" id="SSF47384">
    <property type="entry name" value="Homodimeric domain of signal transducing histidine kinase"/>
    <property type="match status" value="1"/>
</dbReference>
<sequence length="479" mass="53213">MRLTFRFKLFVASLSVVSMLMAAVLWAGWAALLRQEQDRLDARLCQEARRVSHAERRDESAQRLAADMAAKLHLPSADQLMFLQRFPDGKTGMQFGQWPAELQVTEIVPEHAGRDTVQRDGAGQPDSCRLKTRQWQQVSWRVAVLTASEGEGLVAADLADTGAELREAVQQQLPPVLALALLLTGVAAWLLAGLALRPVNRLRESMRSLTPRDLGQRLSDAGADAEFAELIATYNNMLERLEISFHQASRFSGDAAHELRTPLTILRGQLEQILSQTSDTTRQSELAEILDQVGKLNGITRRLLLLSRADAGQLPLHPEWLNLSDLLDDLISDARMLVANQQLEASIPRQLQLQADNVLLQQLLNNLISNAVRYCCPGGWIRIHAQQRDTEMVVMFSNQCLPVPAAERARFFERFYRAANAAGHADGSGLGLSLALEIARAHHGSLRLLDTPDNEVSLELRLPLTQAPDIRLPDDKDVI</sequence>
<feature type="transmembrane region" description="Helical" evidence="11">
    <location>
        <begin position="176"/>
        <end position="196"/>
    </location>
</feature>
<evidence type="ECO:0000256" key="2">
    <source>
        <dbReference type="ARBA" id="ARBA00004370"/>
    </source>
</evidence>
<dbReference type="InterPro" id="IPR036097">
    <property type="entry name" value="HisK_dim/P_sf"/>
</dbReference>
<dbReference type="InterPro" id="IPR003594">
    <property type="entry name" value="HATPase_dom"/>
</dbReference>
<name>A0ABQ2XW55_9BURK</name>
<evidence type="ECO:0000256" key="11">
    <source>
        <dbReference type="SAM" id="Phobius"/>
    </source>
</evidence>
<dbReference type="PROSITE" id="PS50109">
    <property type="entry name" value="HIS_KIN"/>
    <property type="match status" value="1"/>
</dbReference>
<dbReference type="CDD" id="cd00082">
    <property type="entry name" value="HisKA"/>
    <property type="match status" value="1"/>
</dbReference>
<evidence type="ECO:0000256" key="8">
    <source>
        <dbReference type="ARBA" id="ARBA00022989"/>
    </source>
</evidence>
<keyword evidence="4" id="KW-0597">Phosphoprotein</keyword>
<comment type="subcellular location">
    <subcellularLocation>
        <location evidence="2">Membrane</location>
    </subcellularLocation>
</comment>
<keyword evidence="8 11" id="KW-1133">Transmembrane helix</keyword>
<evidence type="ECO:0000256" key="7">
    <source>
        <dbReference type="ARBA" id="ARBA00022777"/>
    </source>
</evidence>
<dbReference type="Gene3D" id="3.30.565.10">
    <property type="entry name" value="Histidine kinase-like ATPase, C-terminal domain"/>
    <property type="match status" value="1"/>
</dbReference>
<dbReference type="SUPFAM" id="SSF55874">
    <property type="entry name" value="ATPase domain of HSP90 chaperone/DNA topoisomerase II/histidine kinase"/>
    <property type="match status" value="1"/>
</dbReference>
<evidence type="ECO:0000256" key="5">
    <source>
        <dbReference type="ARBA" id="ARBA00022679"/>
    </source>
</evidence>
<dbReference type="Pfam" id="PF02518">
    <property type="entry name" value="HATPase_c"/>
    <property type="match status" value="1"/>
</dbReference>
<evidence type="ECO:0000256" key="10">
    <source>
        <dbReference type="ARBA" id="ARBA00023136"/>
    </source>
</evidence>
<evidence type="ECO:0000313" key="14">
    <source>
        <dbReference type="EMBL" id="GGX34661.1"/>
    </source>
</evidence>
<dbReference type="Pfam" id="PF00672">
    <property type="entry name" value="HAMP"/>
    <property type="match status" value="1"/>
</dbReference>
<accession>A0ABQ2XW55</accession>
<dbReference type="Gene3D" id="1.10.287.130">
    <property type="match status" value="1"/>
</dbReference>
<comment type="caution">
    <text evidence="14">The sequence shown here is derived from an EMBL/GenBank/DDBJ whole genome shotgun (WGS) entry which is preliminary data.</text>
</comment>
<dbReference type="CDD" id="cd06225">
    <property type="entry name" value="HAMP"/>
    <property type="match status" value="1"/>
</dbReference>
<dbReference type="InterPro" id="IPR050428">
    <property type="entry name" value="TCS_sensor_his_kinase"/>
</dbReference>
<dbReference type="InterPro" id="IPR005467">
    <property type="entry name" value="His_kinase_dom"/>
</dbReference>
<evidence type="ECO:0000256" key="6">
    <source>
        <dbReference type="ARBA" id="ARBA00022692"/>
    </source>
</evidence>
<feature type="domain" description="Histidine kinase" evidence="12">
    <location>
        <begin position="254"/>
        <end position="466"/>
    </location>
</feature>
<evidence type="ECO:0000256" key="9">
    <source>
        <dbReference type="ARBA" id="ARBA00023012"/>
    </source>
</evidence>
<dbReference type="PRINTS" id="PR00344">
    <property type="entry name" value="BCTRLSENSOR"/>
</dbReference>
<dbReference type="Proteomes" id="UP000653343">
    <property type="component" value="Unassembled WGS sequence"/>
</dbReference>
<keyword evidence="10 11" id="KW-0472">Membrane</keyword>
<dbReference type="EMBL" id="BMYU01000002">
    <property type="protein sequence ID" value="GGX34661.1"/>
    <property type="molecule type" value="Genomic_DNA"/>
</dbReference>